<dbReference type="PANTHER" id="PTHR30034:SF6">
    <property type="entry name" value="YOP PROTEINS TRANSLOCATION PROTEIN Q"/>
    <property type="match status" value="1"/>
</dbReference>
<sequence>MSEVLSQNEIDALLQALNSGEVDVEEIQEVESSKKIKKYDFKNPQKIAKDQLRTLEIIHENFGRLLQTFLSGYLRSPVKVSILTVDQFAYSEFSNAISNPAFLSIIDFAPLNGQVLIDMSTNVVYTIIDRLLGGDGTNKQEIRGFTEIELSLLKSMMQKVMADLKEAWSNVVDLKPYLEKIETNPQFAQIVPPNETIALVTMNIEVGSTEGMLNICIPYIVLEPILDKLSTKFWFSTNTKEYSEIEQKAIRERMLATKVPLIAELGSTVVPVKDILNLQLGDVIKLNVNNKELVGIKVGSNVKFLGQAGVSNKKMAVKIAEVVKEGENDNGQ</sequence>
<protein>
    <recommendedName>
        <fullName evidence="1">Flagellar motor switch protein FliM</fullName>
    </recommendedName>
</protein>
<accession>A0ABS6E460</accession>
<keyword evidence="4" id="KW-1185">Reference proteome</keyword>
<keyword evidence="3" id="KW-0966">Cell projection</keyword>
<keyword evidence="3" id="KW-0969">Cilium</keyword>
<dbReference type="RefSeq" id="WP_216518049.1">
    <property type="nucleotide sequence ID" value="NZ_JAHLPM010000004.1"/>
</dbReference>
<dbReference type="Pfam" id="PF02154">
    <property type="entry name" value="FliM"/>
    <property type="match status" value="1"/>
</dbReference>
<dbReference type="PIRSF" id="PIRSF002888">
    <property type="entry name" value="FliM"/>
    <property type="match status" value="1"/>
</dbReference>
<dbReference type="EMBL" id="JAHLPM010000004">
    <property type="protein sequence ID" value="MBU5437698.1"/>
    <property type="molecule type" value="Genomic_DNA"/>
</dbReference>
<proteinExistence type="predicted"/>
<dbReference type="NCBIfam" id="TIGR01397">
    <property type="entry name" value="fliM_switch"/>
    <property type="match status" value="1"/>
</dbReference>
<comment type="caution">
    <text evidence="3">The sequence shown here is derived from an EMBL/GenBank/DDBJ whole genome shotgun (WGS) entry which is preliminary data.</text>
</comment>
<dbReference type="PANTHER" id="PTHR30034">
    <property type="entry name" value="FLAGELLAR MOTOR SWITCH PROTEIN FLIM"/>
    <property type="match status" value="1"/>
</dbReference>
<evidence type="ECO:0000256" key="1">
    <source>
        <dbReference type="NCBIfam" id="TIGR01397"/>
    </source>
</evidence>
<gene>
    <name evidence="3" type="primary">fliM</name>
    <name evidence="3" type="ORF">KQI42_06750</name>
</gene>
<evidence type="ECO:0000259" key="2">
    <source>
        <dbReference type="Pfam" id="PF01052"/>
    </source>
</evidence>
<evidence type="ECO:0000313" key="3">
    <source>
        <dbReference type="EMBL" id="MBU5437698.1"/>
    </source>
</evidence>
<feature type="domain" description="Flagellar motor switch protein FliN-like C-terminal" evidence="2">
    <location>
        <begin position="253"/>
        <end position="323"/>
    </location>
</feature>
<dbReference type="InterPro" id="IPR001543">
    <property type="entry name" value="FliN-like_C"/>
</dbReference>
<organism evidence="3 4">
    <name type="scientific">Tissierella simiarum</name>
    <dbReference type="NCBI Taxonomy" id="2841534"/>
    <lineage>
        <taxon>Bacteria</taxon>
        <taxon>Bacillati</taxon>
        <taxon>Bacillota</taxon>
        <taxon>Tissierellia</taxon>
        <taxon>Tissierellales</taxon>
        <taxon>Tissierellaceae</taxon>
        <taxon>Tissierella</taxon>
    </lineage>
</organism>
<keyword evidence="3" id="KW-0282">Flagellum</keyword>
<dbReference type="CDD" id="cd17908">
    <property type="entry name" value="FliM"/>
    <property type="match status" value="1"/>
</dbReference>
<dbReference type="InterPro" id="IPR001689">
    <property type="entry name" value="Flag_FliM"/>
</dbReference>
<name>A0ABS6E460_9FIRM</name>
<dbReference type="Proteomes" id="UP000749471">
    <property type="component" value="Unassembled WGS sequence"/>
</dbReference>
<evidence type="ECO:0000313" key="4">
    <source>
        <dbReference type="Proteomes" id="UP000749471"/>
    </source>
</evidence>
<reference evidence="3 4" key="1">
    <citation type="submission" date="2021-06" db="EMBL/GenBank/DDBJ databases">
        <authorList>
            <person name="Sun Q."/>
            <person name="Li D."/>
        </authorList>
    </citation>
    <scope>NUCLEOTIDE SEQUENCE [LARGE SCALE GENOMIC DNA]</scope>
    <source>
        <strain evidence="3 4">MSJ-40</strain>
    </source>
</reference>
<dbReference type="Pfam" id="PF01052">
    <property type="entry name" value="FliMN_C"/>
    <property type="match status" value="1"/>
</dbReference>